<comment type="subunit">
    <text evidence="8">Oligomerizes as a right-handed, spiral filament on DNA at oriC.</text>
</comment>
<evidence type="ECO:0000256" key="6">
    <source>
        <dbReference type="ARBA" id="ARBA00023121"/>
    </source>
</evidence>
<evidence type="ECO:0000256" key="5">
    <source>
        <dbReference type="ARBA" id="ARBA00022840"/>
    </source>
</evidence>
<dbReference type="FunFam" id="1.10.8.60:FF:000003">
    <property type="entry name" value="Chromosomal replication initiator protein DnaA"/>
    <property type="match status" value="1"/>
</dbReference>
<keyword evidence="3 8" id="KW-0235">DNA replication</keyword>
<dbReference type="SUPFAM" id="SSF48295">
    <property type="entry name" value="TrpR-like"/>
    <property type="match status" value="1"/>
</dbReference>
<reference evidence="14 15" key="1">
    <citation type="submission" date="2019-07" db="EMBL/GenBank/DDBJ databases">
        <title>Luteimonas sp. YD-1 nov., isolated from acidic soil.</title>
        <authorList>
            <person name="Zhou J."/>
        </authorList>
    </citation>
    <scope>NUCLEOTIDE SEQUENCE [LARGE SCALE GENOMIC DNA]</scope>
    <source>
        <strain evidence="14 15">YD-1</strain>
    </source>
</reference>
<evidence type="ECO:0000313" key="15">
    <source>
        <dbReference type="Proteomes" id="UP000315949"/>
    </source>
</evidence>
<dbReference type="GO" id="GO:0005886">
    <property type="term" value="C:plasma membrane"/>
    <property type="evidence" value="ECO:0007669"/>
    <property type="project" value="TreeGrafter"/>
</dbReference>
<evidence type="ECO:0000256" key="4">
    <source>
        <dbReference type="ARBA" id="ARBA00022741"/>
    </source>
</evidence>
<comment type="subcellular location">
    <subcellularLocation>
        <location evidence="8">Cytoplasm</location>
    </subcellularLocation>
</comment>
<dbReference type="SMART" id="SM00760">
    <property type="entry name" value="Bac_DnaA_C"/>
    <property type="match status" value="1"/>
</dbReference>
<protein>
    <recommendedName>
        <fullName evidence="8 9">Chromosomal replication initiator protein DnaA</fullName>
    </recommendedName>
</protein>
<dbReference type="InterPro" id="IPR020591">
    <property type="entry name" value="Chromosome_initiator_DnaA-like"/>
</dbReference>
<dbReference type="InterPro" id="IPR001957">
    <property type="entry name" value="Chromosome_initiator_DnaA"/>
</dbReference>
<dbReference type="CDD" id="cd06571">
    <property type="entry name" value="Bac_DnaA_C"/>
    <property type="match status" value="1"/>
</dbReference>
<dbReference type="EMBL" id="VOHE01000005">
    <property type="protein sequence ID" value="TWT18289.1"/>
    <property type="molecule type" value="Genomic_DNA"/>
</dbReference>
<evidence type="ECO:0000256" key="7">
    <source>
        <dbReference type="ARBA" id="ARBA00023125"/>
    </source>
</evidence>
<dbReference type="PRINTS" id="PR00051">
    <property type="entry name" value="DNAA"/>
</dbReference>
<dbReference type="PROSITE" id="PS01008">
    <property type="entry name" value="DNAA"/>
    <property type="match status" value="1"/>
</dbReference>
<feature type="region of interest" description="Domain I, interacts with DnaA modulators" evidence="8">
    <location>
        <begin position="1"/>
        <end position="81"/>
    </location>
</feature>
<evidence type="ECO:0000313" key="14">
    <source>
        <dbReference type="EMBL" id="TWT18289.1"/>
    </source>
</evidence>
<feature type="domain" description="AAA+ ATPase" evidence="12">
    <location>
        <begin position="138"/>
        <end position="269"/>
    </location>
</feature>
<feature type="domain" description="Chromosomal replication initiator DnaA C-terminal" evidence="13">
    <location>
        <begin position="349"/>
        <end position="418"/>
    </location>
</feature>
<dbReference type="Pfam" id="PF11638">
    <property type="entry name" value="DnaA_N"/>
    <property type="match status" value="1"/>
</dbReference>
<accession>A0A5C5TXP1</accession>
<feature type="binding site" evidence="8">
    <location>
        <position position="151"/>
    </location>
    <ligand>
        <name>ATP</name>
        <dbReference type="ChEBI" id="CHEBI:30616"/>
    </ligand>
</feature>
<dbReference type="Gene3D" id="3.30.300.180">
    <property type="match status" value="1"/>
</dbReference>
<dbReference type="GO" id="GO:0006270">
    <property type="term" value="P:DNA replication initiation"/>
    <property type="evidence" value="ECO:0007669"/>
    <property type="project" value="UniProtKB-UniRule"/>
</dbReference>
<evidence type="ECO:0000259" key="13">
    <source>
        <dbReference type="SMART" id="SM00760"/>
    </source>
</evidence>
<feature type="binding site" evidence="8">
    <location>
        <position position="153"/>
    </location>
    <ligand>
        <name>ATP</name>
        <dbReference type="ChEBI" id="CHEBI:30616"/>
    </ligand>
</feature>
<comment type="caution">
    <text evidence="8">Lacks conserved residue(s) required for the propagation of feature annotation.</text>
</comment>
<dbReference type="InterPro" id="IPR013159">
    <property type="entry name" value="DnaA_C"/>
</dbReference>
<dbReference type="InterPro" id="IPR027417">
    <property type="entry name" value="P-loop_NTPase"/>
</dbReference>
<dbReference type="PANTHER" id="PTHR30050:SF2">
    <property type="entry name" value="CHROMOSOMAL REPLICATION INITIATOR PROTEIN DNAA"/>
    <property type="match status" value="1"/>
</dbReference>
<dbReference type="Pfam" id="PF00308">
    <property type="entry name" value="Bac_DnaA"/>
    <property type="match status" value="1"/>
</dbReference>
<gene>
    <name evidence="8 14" type="primary">dnaA</name>
    <name evidence="14" type="ORF">FQY79_10375</name>
</gene>
<dbReference type="SUPFAM" id="SSF52540">
    <property type="entry name" value="P-loop containing nucleoside triphosphate hydrolases"/>
    <property type="match status" value="1"/>
</dbReference>
<evidence type="ECO:0000256" key="11">
    <source>
        <dbReference type="RuleBase" id="RU004227"/>
    </source>
</evidence>
<dbReference type="GO" id="GO:0005737">
    <property type="term" value="C:cytoplasm"/>
    <property type="evidence" value="ECO:0007669"/>
    <property type="project" value="UniProtKB-SubCell"/>
</dbReference>
<evidence type="ECO:0000256" key="2">
    <source>
        <dbReference type="ARBA" id="ARBA00022490"/>
    </source>
</evidence>
<keyword evidence="7 8" id="KW-0238">DNA-binding</keyword>
<evidence type="ECO:0000256" key="3">
    <source>
        <dbReference type="ARBA" id="ARBA00022705"/>
    </source>
</evidence>
<dbReference type="GO" id="GO:0005524">
    <property type="term" value="F:ATP binding"/>
    <property type="evidence" value="ECO:0007669"/>
    <property type="project" value="UniProtKB-UniRule"/>
</dbReference>
<dbReference type="SMART" id="SM00382">
    <property type="entry name" value="AAA"/>
    <property type="match status" value="1"/>
</dbReference>
<keyword evidence="5 8" id="KW-0067">ATP-binding</keyword>
<evidence type="ECO:0000256" key="8">
    <source>
        <dbReference type="HAMAP-Rule" id="MF_00377"/>
    </source>
</evidence>
<dbReference type="Pfam" id="PF08299">
    <property type="entry name" value="Bac_DnaA_C"/>
    <property type="match status" value="1"/>
</dbReference>
<organism evidence="14 15">
    <name type="scientific">Luteimonas wenzhouensis</name>
    <dbReference type="NCBI Taxonomy" id="2599615"/>
    <lineage>
        <taxon>Bacteria</taxon>
        <taxon>Pseudomonadati</taxon>
        <taxon>Pseudomonadota</taxon>
        <taxon>Gammaproteobacteria</taxon>
        <taxon>Lysobacterales</taxon>
        <taxon>Lysobacteraceae</taxon>
        <taxon>Luteimonas</taxon>
    </lineage>
</organism>
<comment type="domain">
    <text evidence="8">Domain I is involved in oligomerization and binding regulators, domain II is flexibile and of varying length in different bacteria, domain III forms the AAA+ region, while domain IV binds dsDNA.</text>
</comment>
<evidence type="ECO:0000256" key="9">
    <source>
        <dbReference type="NCBIfam" id="TIGR00362"/>
    </source>
</evidence>
<dbReference type="PANTHER" id="PTHR30050">
    <property type="entry name" value="CHROMOSOMAL REPLICATION INITIATOR PROTEIN DNAA"/>
    <property type="match status" value="1"/>
</dbReference>
<dbReference type="InterPro" id="IPR038454">
    <property type="entry name" value="DnaA_N_sf"/>
</dbReference>
<proteinExistence type="inferred from homology"/>
<evidence type="ECO:0000256" key="1">
    <source>
        <dbReference type="ARBA" id="ARBA00006583"/>
    </source>
</evidence>
<feature type="binding site" evidence="8">
    <location>
        <position position="152"/>
    </location>
    <ligand>
        <name>ATP</name>
        <dbReference type="ChEBI" id="CHEBI:30616"/>
    </ligand>
</feature>
<evidence type="ECO:0000259" key="12">
    <source>
        <dbReference type="SMART" id="SM00382"/>
    </source>
</evidence>
<keyword evidence="2 8" id="KW-0963">Cytoplasm</keyword>
<dbReference type="OrthoDB" id="9807019at2"/>
<dbReference type="InterPro" id="IPR024633">
    <property type="entry name" value="DnaA_N_dom"/>
</dbReference>
<feature type="region of interest" description="Domain IV, binds dsDNA" evidence="8">
    <location>
        <begin position="322"/>
        <end position="441"/>
    </location>
</feature>
<comment type="similarity">
    <text evidence="1 8 11">Belongs to the DnaA family.</text>
</comment>
<dbReference type="AlphaFoldDB" id="A0A5C5TXP1"/>
<dbReference type="InterPro" id="IPR010921">
    <property type="entry name" value="Trp_repressor/repl_initiator"/>
</dbReference>
<dbReference type="HAMAP" id="MF_00377">
    <property type="entry name" value="DnaA_bact"/>
    <property type="match status" value="1"/>
</dbReference>
<feature type="binding site" evidence="8">
    <location>
        <position position="149"/>
    </location>
    <ligand>
        <name>ATP</name>
        <dbReference type="ChEBI" id="CHEBI:30616"/>
    </ligand>
</feature>
<dbReference type="Proteomes" id="UP000315949">
    <property type="component" value="Unassembled WGS sequence"/>
</dbReference>
<sequence length="441" mass="49803">MDAWPRCLERLEAELPAEDVHTWLKPLQASRQDSRTVLYAPNAFVRDEVESRYLQRIRELLAHFGGSDEVALEIGSLPRAAAAPATVAAAPAQPAPPMEAFAGHLDPHYTFDNFVEGRSNQLGRAAAWQAALKPGDRTHNPLLLYGGTGLGKTHLMFAAGNEMRRQNPSARVLYLRSEQFYSAFFRSLQEKTTDRFKRQFQQVDALLIDDIQFFAGKDRTQEEFFHTFNALFESRQQIIMTCDRYPREVEGLEPRLKSRLSWGLSVAIDPPDFETRAAIVLAKAQERGILVPDEVAFLLAKKMHGNVRDLEGALNSLAARANFTGRTITVEFAQETLRDLLRAQQQSIGIPNIQKVVADYYGLQIKDLLSKRRTRSLARPRQVAMALAKELTEHSLPEIGDAFAGRDHTTVLHACRQVRNLMATDGKLREDWDKLIRKLSE</sequence>
<dbReference type="Gene3D" id="1.10.8.60">
    <property type="match status" value="1"/>
</dbReference>
<keyword evidence="15" id="KW-1185">Reference proteome</keyword>
<comment type="caution">
    <text evidence="14">The sequence shown here is derived from an EMBL/GenBank/DDBJ whole genome shotgun (WGS) entry which is preliminary data.</text>
</comment>
<dbReference type="RefSeq" id="WP_146312856.1">
    <property type="nucleotide sequence ID" value="NZ_VOHE01000005.1"/>
</dbReference>
<dbReference type="Gene3D" id="3.40.50.300">
    <property type="entry name" value="P-loop containing nucleotide triphosphate hydrolases"/>
    <property type="match status" value="1"/>
</dbReference>
<dbReference type="NCBIfam" id="TIGR00362">
    <property type="entry name" value="DnaA"/>
    <property type="match status" value="1"/>
</dbReference>
<dbReference type="Gene3D" id="1.10.1750.10">
    <property type="match status" value="1"/>
</dbReference>
<dbReference type="GO" id="GO:0006275">
    <property type="term" value="P:regulation of DNA replication"/>
    <property type="evidence" value="ECO:0007669"/>
    <property type="project" value="UniProtKB-UniRule"/>
</dbReference>
<dbReference type="InterPro" id="IPR018312">
    <property type="entry name" value="Chromosome_initiator_DnaA_CS"/>
</dbReference>
<keyword evidence="6 8" id="KW-0446">Lipid-binding</keyword>
<name>A0A5C5TXP1_9GAMM</name>
<dbReference type="InterPro" id="IPR013317">
    <property type="entry name" value="DnaA_dom"/>
</dbReference>
<evidence type="ECO:0000256" key="10">
    <source>
        <dbReference type="RuleBase" id="RU000577"/>
    </source>
</evidence>
<comment type="function">
    <text evidence="8 10">Plays an essential role in the initiation and regulation of chromosomal replication. ATP-DnaA binds to the origin of replication (oriC) to initiate formation of the DNA replication initiation complex once per cell cycle. Binds the DnaA box (a 9 base pair repeat at the origin) and separates the double-stranded (ds)DNA. Forms a right-handed helical filament on oriC DNA; dsDNA binds to the exterior of the filament while single-stranded (ss)DNA is stabiized in the filament's interior. The ATP-DnaA-oriC complex binds and stabilizes one strand of the AT-rich DNA unwinding element (DUE), permitting loading of DNA polymerase. After initiation quickly degrades to an ADP-DnaA complex that is not apt for DNA replication. Binds acidic phospholipids.</text>
</comment>
<dbReference type="GO" id="GO:0003688">
    <property type="term" value="F:DNA replication origin binding"/>
    <property type="evidence" value="ECO:0007669"/>
    <property type="project" value="UniProtKB-UniRule"/>
</dbReference>
<dbReference type="InterPro" id="IPR003593">
    <property type="entry name" value="AAA+_ATPase"/>
</dbReference>
<dbReference type="FunFam" id="3.40.50.300:FF:000668">
    <property type="entry name" value="Chromosomal replication initiator protein DnaA"/>
    <property type="match status" value="1"/>
</dbReference>
<dbReference type="GO" id="GO:0008289">
    <property type="term" value="F:lipid binding"/>
    <property type="evidence" value="ECO:0007669"/>
    <property type="project" value="UniProtKB-KW"/>
</dbReference>
<keyword evidence="4 8" id="KW-0547">Nucleotide-binding</keyword>